<dbReference type="AlphaFoldDB" id="A0A098M858"/>
<proteinExistence type="predicted"/>
<dbReference type="Pfam" id="PF09391">
    <property type="entry name" value="DUF2000"/>
    <property type="match status" value="1"/>
</dbReference>
<accession>A0A098M858</accession>
<name>A0A098M858_9BACL</name>
<protein>
    <recommendedName>
        <fullName evidence="3">DUF2000 domain-containing protein</fullName>
    </recommendedName>
</protein>
<evidence type="ECO:0000313" key="1">
    <source>
        <dbReference type="EMBL" id="KGE18725.1"/>
    </source>
</evidence>
<dbReference type="STRING" id="268407.PWYN_04585"/>
<comment type="caution">
    <text evidence="1">The sequence shown here is derived from an EMBL/GenBank/DDBJ whole genome shotgun (WGS) entry which is preliminary data.</text>
</comment>
<dbReference type="InterPro" id="IPR018988">
    <property type="entry name" value="DUF2000"/>
</dbReference>
<evidence type="ECO:0008006" key="3">
    <source>
        <dbReference type="Google" id="ProtNLM"/>
    </source>
</evidence>
<evidence type="ECO:0000313" key="2">
    <source>
        <dbReference type="Proteomes" id="UP000029734"/>
    </source>
</evidence>
<dbReference type="OrthoDB" id="2334855at2"/>
<reference evidence="1 2" key="2">
    <citation type="submission" date="2014-10" db="EMBL/GenBank/DDBJ databases">
        <title>Comparative genomics of the Paenibacillus odorifer group.</title>
        <authorList>
            <person name="Tsai Y.-C."/>
            <person name="Martin N."/>
            <person name="Korlach J."/>
            <person name="Wiedmann M."/>
        </authorList>
    </citation>
    <scope>NUCLEOTIDE SEQUENCE [LARGE SCALE GENOMIC DNA]</scope>
    <source>
        <strain evidence="1 2">DSM 18334</strain>
    </source>
</reference>
<keyword evidence="2" id="KW-1185">Reference proteome</keyword>
<dbReference type="Gene3D" id="3.40.1490.10">
    <property type="entry name" value="Bit1"/>
    <property type="match status" value="1"/>
</dbReference>
<reference evidence="1 2" key="1">
    <citation type="submission" date="2014-08" db="EMBL/GenBank/DDBJ databases">
        <authorList>
            <person name="den Bakker H.C."/>
        </authorList>
    </citation>
    <scope>NUCLEOTIDE SEQUENCE [LARGE SCALE GENOMIC DNA]</scope>
    <source>
        <strain evidence="1 2">DSM 18334</strain>
    </source>
</reference>
<dbReference type="Proteomes" id="UP000029734">
    <property type="component" value="Unassembled WGS sequence"/>
</dbReference>
<gene>
    <name evidence="1" type="ORF">PWYN_04585</name>
</gene>
<dbReference type="EMBL" id="JQCR01000002">
    <property type="protein sequence ID" value="KGE18725.1"/>
    <property type="molecule type" value="Genomic_DNA"/>
</dbReference>
<dbReference type="RefSeq" id="WP_036648938.1">
    <property type="nucleotide sequence ID" value="NZ_JQCR01000002.1"/>
</dbReference>
<organism evidence="1 2">
    <name type="scientific">Paenibacillus wynnii</name>
    <dbReference type="NCBI Taxonomy" id="268407"/>
    <lineage>
        <taxon>Bacteria</taxon>
        <taxon>Bacillati</taxon>
        <taxon>Bacillota</taxon>
        <taxon>Bacilli</taxon>
        <taxon>Bacillales</taxon>
        <taxon>Paenibacillaceae</taxon>
        <taxon>Paenibacillus</taxon>
    </lineage>
</organism>
<dbReference type="SUPFAM" id="SSF102462">
    <property type="entry name" value="Peptidyl-tRNA hydrolase II"/>
    <property type="match status" value="1"/>
</dbReference>
<sequence>MKRIAIILDKNLEIGAASNVAALLMGQASLKDPNLYSEVPVLDKNNVQHAGIKFSTVILKAGENQLLNLIKSISEDTPNLNSVVFSQTGQFLNNAFDEYSLEISSKETEETKIVGVIVWGEDELVRMATKKYSVLK</sequence>
<dbReference type="InterPro" id="IPR023476">
    <property type="entry name" value="Pep_tRNA_hydro_II_dom_sf"/>
</dbReference>
<dbReference type="eggNOG" id="ENOG503071B">
    <property type="taxonomic scope" value="Bacteria"/>
</dbReference>